<dbReference type="InterPro" id="IPR021109">
    <property type="entry name" value="Peptidase_aspartic_dom_sf"/>
</dbReference>
<reference evidence="4" key="1">
    <citation type="journal article" date="2022" name="Int. J. Mol. Sci.">
        <title>Draft Genome of Tanacetum Coccineum: Genomic Comparison of Closely Related Tanacetum-Family Plants.</title>
        <authorList>
            <person name="Yamashiro T."/>
            <person name="Shiraishi A."/>
            <person name="Nakayama K."/>
            <person name="Satake H."/>
        </authorList>
    </citation>
    <scope>NUCLEOTIDE SEQUENCE</scope>
</reference>
<keyword evidence="1" id="KW-0862">Zinc</keyword>
<feature type="region of interest" description="Disordered" evidence="2">
    <location>
        <begin position="427"/>
        <end position="518"/>
    </location>
</feature>
<comment type="caution">
    <text evidence="4">The sequence shown here is derived from an EMBL/GenBank/DDBJ whole genome shotgun (WGS) entry which is preliminary data.</text>
</comment>
<dbReference type="InterPro" id="IPR001878">
    <property type="entry name" value="Znf_CCHC"/>
</dbReference>
<feature type="compositionally biased region" description="Polar residues" evidence="2">
    <location>
        <begin position="869"/>
        <end position="884"/>
    </location>
</feature>
<dbReference type="SUPFAM" id="SSF56672">
    <property type="entry name" value="DNA/RNA polymerases"/>
    <property type="match status" value="1"/>
</dbReference>
<dbReference type="Gene3D" id="4.10.60.10">
    <property type="entry name" value="Zinc finger, CCHC-type"/>
    <property type="match status" value="1"/>
</dbReference>
<name>A0ABQ4Y473_9ASTR</name>
<evidence type="ECO:0000259" key="3">
    <source>
        <dbReference type="PROSITE" id="PS50158"/>
    </source>
</evidence>
<evidence type="ECO:0000313" key="4">
    <source>
        <dbReference type="EMBL" id="GJS71962.1"/>
    </source>
</evidence>
<dbReference type="SUPFAM" id="SSF50630">
    <property type="entry name" value="Acid proteases"/>
    <property type="match status" value="1"/>
</dbReference>
<feature type="compositionally biased region" description="Acidic residues" evidence="2">
    <location>
        <begin position="473"/>
        <end position="507"/>
    </location>
</feature>
<protein>
    <submittedName>
        <fullName evidence="4">Reverse transcriptase domain-containing protein</fullName>
    </submittedName>
</protein>
<dbReference type="PROSITE" id="PS50158">
    <property type="entry name" value="ZF_CCHC"/>
    <property type="match status" value="1"/>
</dbReference>
<dbReference type="SMART" id="SM00343">
    <property type="entry name" value="ZnF_C2HC"/>
    <property type="match status" value="1"/>
</dbReference>
<keyword evidence="1" id="KW-0863">Zinc-finger</keyword>
<keyword evidence="4" id="KW-0808">Transferase</keyword>
<dbReference type="Pfam" id="PF08284">
    <property type="entry name" value="RVP_2"/>
    <property type="match status" value="1"/>
</dbReference>
<dbReference type="PANTHER" id="PTHR11439:SF524">
    <property type="entry name" value="RNA-DIRECTED DNA POLYMERASE, PROTEIN KINASE RLK-PELLE-DLSV FAMILY"/>
    <property type="match status" value="1"/>
</dbReference>
<dbReference type="SUPFAM" id="SSF57756">
    <property type="entry name" value="Retrovirus zinc finger-like domains"/>
    <property type="match status" value="1"/>
</dbReference>
<dbReference type="InterPro" id="IPR043502">
    <property type="entry name" value="DNA/RNA_pol_sf"/>
</dbReference>
<feature type="compositionally biased region" description="Acidic residues" evidence="2">
    <location>
        <begin position="452"/>
        <end position="466"/>
    </location>
</feature>
<keyword evidence="1" id="KW-0479">Metal-binding</keyword>
<evidence type="ECO:0000256" key="2">
    <source>
        <dbReference type="SAM" id="MobiDB-lite"/>
    </source>
</evidence>
<evidence type="ECO:0000256" key="1">
    <source>
        <dbReference type="PROSITE-ProRule" id="PRU00047"/>
    </source>
</evidence>
<organism evidence="4 5">
    <name type="scientific">Tanacetum coccineum</name>
    <dbReference type="NCBI Taxonomy" id="301880"/>
    <lineage>
        <taxon>Eukaryota</taxon>
        <taxon>Viridiplantae</taxon>
        <taxon>Streptophyta</taxon>
        <taxon>Embryophyta</taxon>
        <taxon>Tracheophyta</taxon>
        <taxon>Spermatophyta</taxon>
        <taxon>Magnoliopsida</taxon>
        <taxon>eudicotyledons</taxon>
        <taxon>Gunneridae</taxon>
        <taxon>Pentapetalae</taxon>
        <taxon>asterids</taxon>
        <taxon>campanulids</taxon>
        <taxon>Asterales</taxon>
        <taxon>Asteraceae</taxon>
        <taxon>Asteroideae</taxon>
        <taxon>Anthemideae</taxon>
        <taxon>Anthemidinae</taxon>
        <taxon>Tanacetum</taxon>
    </lineage>
</organism>
<accession>A0ABQ4Y473</accession>
<dbReference type="CDD" id="cd09272">
    <property type="entry name" value="RNase_HI_RT_Ty1"/>
    <property type="match status" value="1"/>
</dbReference>
<keyword evidence="5" id="KW-1185">Reference proteome</keyword>
<dbReference type="PANTHER" id="PTHR11439">
    <property type="entry name" value="GAG-POL-RELATED RETROTRANSPOSON"/>
    <property type="match status" value="1"/>
</dbReference>
<dbReference type="Proteomes" id="UP001151760">
    <property type="component" value="Unassembled WGS sequence"/>
</dbReference>
<evidence type="ECO:0000313" key="5">
    <source>
        <dbReference type="Proteomes" id="UP001151760"/>
    </source>
</evidence>
<gene>
    <name evidence="4" type="ORF">Tco_0704803</name>
</gene>
<dbReference type="InterPro" id="IPR036875">
    <property type="entry name" value="Znf_CCHC_sf"/>
</dbReference>
<dbReference type="Gene3D" id="2.40.70.10">
    <property type="entry name" value="Acid Proteases"/>
    <property type="match status" value="1"/>
</dbReference>
<dbReference type="EMBL" id="BQNB010010045">
    <property type="protein sequence ID" value="GJS71962.1"/>
    <property type="molecule type" value="Genomic_DNA"/>
</dbReference>
<dbReference type="CDD" id="cd00303">
    <property type="entry name" value="retropepsin_like"/>
    <property type="match status" value="1"/>
</dbReference>
<feature type="region of interest" description="Disordered" evidence="2">
    <location>
        <begin position="366"/>
        <end position="406"/>
    </location>
</feature>
<keyword evidence="4" id="KW-0548">Nucleotidyltransferase</keyword>
<proteinExistence type="predicted"/>
<dbReference type="GO" id="GO:0003964">
    <property type="term" value="F:RNA-directed DNA polymerase activity"/>
    <property type="evidence" value="ECO:0007669"/>
    <property type="project" value="UniProtKB-KW"/>
</dbReference>
<sequence>MHDPREPHLSALKRILRYVRGTLSYGLQLYSSTTSSLVAYSDADWAGYLTTRRSTSGYCVFLGNNLLSWSSKCQFTLSRSSVEAEYRGVANVVAETCWLHNLLRELHTPLATATLVYCDNVSVVYLFSNPVQHQRTKHIEIDIHFVRDLVATGAIRVLHVLSRYQYADIFTKGLPTSLFDEFRTSLSICSSPAPTAGGCKNGRPNITMEEYIRLEEVKAQRHDFKTEFPAIVFDNTLSSDTALPCEPTVSSTNKNKIDFRISLDESDDEDYTPSSSEPTADYLDDLDYFNDFKNEFPAIVYNDGLTSEPNLEIEPLDLAETMTCNALGYSTFRCNPDLGVLQIAVMSSASSAVTYTSVYIESEPGKPVALPSPNYIPGLEEPQTPPVPHDEDEREPMFIQPHDPDYVPKPIYPEYILLEDKHEFPAEEQPLPSVVSPTAESPGYVVKLDPKEDPEEYEDDETEDGLVDYPMDGGEDGDDDDGDSYGDDTDDEDEGDEEDEDEEEEEEHLALADSAVVVPTVELVSPPEGTKPVIPPPSAGECLARCMASSAHSSPPPVPSPLLPSSGCPTQIQTLRIASTQALVNVVTVALPSPPLPPLPPSLYIPPTVNSRDDILESERPPCKRSCLFALGSRYEVGESSTARPTGGQGIDYGDTWVDLAKAVPEIAPMTMGEVNTRVTELAELHEHDAQDLYALLEDAQDSRTHISQRVTMDSQRAEMVELLETDHRHQAQIVETLHVMRDMRREMGDMQAELLALRGELGSQHQMLEFQITKMLLEMRIVTSSRNEGIVGLTRWIEKMESVFNISGCAIENQFVANETEKVDKYISGLPDSIYGNVKSARPKTLDETIELANDLMGEKKPYDGSLPKSSGNTNVANTQKGNGANPKGNGCFECEAPGHFKRDCPKLNNKDGGNGSAQGWVYAVGNAEKKGNVSRDPESNVVTSTFLLNNRYASILFDIGADRSFISTTFSSLIDIALTLLENSYDVELADGKIVRVDTIMWGCTLNFLKHPFNIDLMLVELGSFDVIIGMDWLRRCHTMIVCDEKLVRIPYGNETLISHGNESNNDIESRLTIISCSKAQEYMAKGCQIFLAQISTKKDEYKSEGKQLKDVPIVRDFPKVFLEEVPGLSPAQPMEL</sequence>
<dbReference type="Pfam" id="PF00098">
    <property type="entry name" value="zf-CCHC"/>
    <property type="match status" value="1"/>
</dbReference>
<keyword evidence="4" id="KW-0695">RNA-directed DNA polymerase</keyword>
<feature type="domain" description="CCHC-type" evidence="3">
    <location>
        <begin position="893"/>
        <end position="908"/>
    </location>
</feature>
<reference evidence="4" key="2">
    <citation type="submission" date="2022-01" db="EMBL/GenBank/DDBJ databases">
        <authorList>
            <person name="Yamashiro T."/>
            <person name="Shiraishi A."/>
            <person name="Satake H."/>
            <person name="Nakayama K."/>
        </authorList>
    </citation>
    <scope>NUCLEOTIDE SEQUENCE</scope>
</reference>
<feature type="region of interest" description="Disordered" evidence="2">
    <location>
        <begin position="862"/>
        <end position="890"/>
    </location>
</feature>